<feature type="transmembrane region" description="Helical" evidence="1">
    <location>
        <begin position="6"/>
        <end position="28"/>
    </location>
</feature>
<keyword evidence="1" id="KW-0472">Membrane</keyword>
<evidence type="ECO:0000256" key="1">
    <source>
        <dbReference type="SAM" id="Phobius"/>
    </source>
</evidence>
<organism evidence="2 3">
    <name type="scientific">Hibiscus sabdariffa</name>
    <name type="common">roselle</name>
    <dbReference type="NCBI Taxonomy" id="183260"/>
    <lineage>
        <taxon>Eukaryota</taxon>
        <taxon>Viridiplantae</taxon>
        <taxon>Streptophyta</taxon>
        <taxon>Embryophyta</taxon>
        <taxon>Tracheophyta</taxon>
        <taxon>Spermatophyta</taxon>
        <taxon>Magnoliopsida</taxon>
        <taxon>eudicotyledons</taxon>
        <taxon>Gunneridae</taxon>
        <taxon>Pentapetalae</taxon>
        <taxon>rosids</taxon>
        <taxon>malvids</taxon>
        <taxon>Malvales</taxon>
        <taxon>Malvaceae</taxon>
        <taxon>Malvoideae</taxon>
        <taxon>Hibiscus</taxon>
    </lineage>
</organism>
<reference evidence="2 3" key="1">
    <citation type="journal article" date="2024" name="G3 (Bethesda)">
        <title>Genome assembly of Hibiscus sabdariffa L. provides insights into metabolisms of medicinal natural products.</title>
        <authorList>
            <person name="Kim T."/>
        </authorList>
    </citation>
    <scope>NUCLEOTIDE SEQUENCE [LARGE SCALE GENOMIC DNA]</scope>
    <source>
        <strain evidence="2">TK-2024</strain>
        <tissue evidence="2">Old leaves</tissue>
    </source>
</reference>
<evidence type="ECO:0000313" key="2">
    <source>
        <dbReference type="EMBL" id="KAK8508086.1"/>
    </source>
</evidence>
<gene>
    <name evidence="2" type="ORF">V6N12_025189</name>
</gene>
<dbReference type="PROSITE" id="PS51257">
    <property type="entry name" value="PROKAR_LIPOPROTEIN"/>
    <property type="match status" value="1"/>
</dbReference>
<feature type="transmembrane region" description="Helical" evidence="1">
    <location>
        <begin position="49"/>
        <end position="71"/>
    </location>
</feature>
<sequence length="124" mass="13431">MDKLGGVHFLAGELLLCLNGVALSWIAACKWIGCWFSDTSFGSGLTCRLWCFVVVSVVAFSVTTCSSNGVAGGRSHWVFWLVSARRGGPELKVSPFRVLPLWPSSSSRRGRELELSSSMAMATK</sequence>
<name>A0ABR2BLQ3_9ROSI</name>
<evidence type="ECO:0000313" key="3">
    <source>
        <dbReference type="Proteomes" id="UP001472677"/>
    </source>
</evidence>
<protein>
    <submittedName>
        <fullName evidence="2">Uncharacterized protein</fullName>
    </submittedName>
</protein>
<keyword evidence="3" id="KW-1185">Reference proteome</keyword>
<keyword evidence="1" id="KW-1133">Transmembrane helix</keyword>
<dbReference type="EMBL" id="JBBPBM010000104">
    <property type="protein sequence ID" value="KAK8508086.1"/>
    <property type="molecule type" value="Genomic_DNA"/>
</dbReference>
<accession>A0ABR2BLQ3</accession>
<keyword evidence="1" id="KW-0812">Transmembrane</keyword>
<dbReference type="Proteomes" id="UP001472677">
    <property type="component" value="Unassembled WGS sequence"/>
</dbReference>
<comment type="caution">
    <text evidence="2">The sequence shown here is derived from an EMBL/GenBank/DDBJ whole genome shotgun (WGS) entry which is preliminary data.</text>
</comment>
<proteinExistence type="predicted"/>